<proteinExistence type="predicted"/>
<accession>A0A8S5Q553</accession>
<sequence length="91" mass="10450">MDCSEEMFRLQAENEEHKAVLEKSHEILNQALEIIMPEDKRSREVVSAALATSVQHFCEDSYSMGYNDCLLDILREKEEVSAPIMFPTLKS</sequence>
<evidence type="ECO:0000313" key="1">
    <source>
        <dbReference type="EMBL" id="DAE13676.1"/>
    </source>
</evidence>
<organism evidence="1">
    <name type="scientific">Siphoviridae sp. ctQqU1</name>
    <dbReference type="NCBI Taxonomy" id="2825496"/>
    <lineage>
        <taxon>Viruses</taxon>
        <taxon>Duplodnaviria</taxon>
        <taxon>Heunggongvirae</taxon>
        <taxon>Uroviricota</taxon>
        <taxon>Caudoviricetes</taxon>
    </lineage>
</organism>
<dbReference type="EMBL" id="BK015568">
    <property type="protein sequence ID" value="DAE13676.1"/>
    <property type="molecule type" value="Genomic_DNA"/>
</dbReference>
<reference evidence="1" key="1">
    <citation type="journal article" date="2021" name="Proc. Natl. Acad. Sci. U.S.A.">
        <title>A Catalog of Tens of Thousands of Viruses from Human Metagenomes Reveals Hidden Associations with Chronic Diseases.</title>
        <authorList>
            <person name="Tisza M.J."/>
            <person name="Buck C.B."/>
        </authorList>
    </citation>
    <scope>NUCLEOTIDE SEQUENCE</scope>
    <source>
        <strain evidence="1">CtQqU1</strain>
    </source>
</reference>
<name>A0A8S5Q553_9CAUD</name>
<protein>
    <submittedName>
        <fullName evidence="1">Uncharacterized protein</fullName>
    </submittedName>
</protein>